<dbReference type="EMBL" id="JAULUE010002049">
    <property type="protein sequence ID" value="KAK5906606.1"/>
    <property type="molecule type" value="Genomic_DNA"/>
</dbReference>
<dbReference type="AlphaFoldDB" id="A0AAN8H8S2"/>
<sequence>MSRSIKDCWQLSLPVDGYCQRSGHPSVKPFSTLEEGGLGELEKDGGGQGGETSDSRLPCSANDTKAKESPSGREKNVPGNISPMQVSLGVP</sequence>
<evidence type="ECO:0000313" key="2">
    <source>
        <dbReference type="EMBL" id="KAK5906606.1"/>
    </source>
</evidence>
<comment type="caution">
    <text evidence="2">The sequence shown here is derived from an EMBL/GenBank/DDBJ whole genome shotgun (WGS) entry which is preliminary data.</text>
</comment>
<organism evidence="2 3">
    <name type="scientific">Champsocephalus esox</name>
    <name type="common">pike icefish</name>
    <dbReference type="NCBI Taxonomy" id="159716"/>
    <lineage>
        <taxon>Eukaryota</taxon>
        <taxon>Metazoa</taxon>
        <taxon>Chordata</taxon>
        <taxon>Craniata</taxon>
        <taxon>Vertebrata</taxon>
        <taxon>Euteleostomi</taxon>
        <taxon>Actinopterygii</taxon>
        <taxon>Neopterygii</taxon>
        <taxon>Teleostei</taxon>
        <taxon>Neoteleostei</taxon>
        <taxon>Acanthomorphata</taxon>
        <taxon>Eupercaria</taxon>
        <taxon>Perciformes</taxon>
        <taxon>Notothenioidei</taxon>
        <taxon>Channichthyidae</taxon>
        <taxon>Champsocephalus</taxon>
    </lineage>
</organism>
<reference evidence="2 3" key="1">
    <citation type="journal article" date="2023" name="Mol. Biol. Evol.">
        <title>Genomics of Secondarily Temperate Adaptation in the Only Non-Antarctic Icefish.</title>
        <authorList>
            <person name="Rivera-Colon A.G."/>
            <person name="Rayamajhi N."/>
            <person name="Minhas B.F."/>
            <person name="Madrigal G."/>
            <person name="Bilyk K.T."/>
            <person name="Yoon V."/>
            <person name="Hune M."/>
            <person name="Gregory S."/>
            <person name="Cheng C.H.C."/>
            <person name="Catchen J.M."/>
        </authorList>
    </citation>
    <scope>NUCLEOTIDE SEQUENCE [LARGE SCALE GENOMIC DNA]</scope>
    <source>
        <strain evidence="2">JC2023a</strain>
    </source>
</reference>
<feature type="region of interest" description="Disordered" evidence="1">
    <location>
        <begin position="20"/>
        <end position="91"/>
    </location>
</feature>
<proteinExistence type="predicted"/>
<keyword evidence="3" id="KW-1185">Reference proteome</keyword>
<protein>
    <submittedName>
        <fullName evidence="2">Uncharacterized protein</fullName>
    </submittedName>
</protein>
<evidence type="ECO:0000256" key="1">
    <source>
        <dbReference type="SAM" id="MobiDB-lite"/>
    </source>
</evidence>
<feature type="compositionally biased region" description="Basic and acidic residues" evidence="1">
    <location>
        <begin position="64"/>
        <end position="76"/>
    </location>
</feature>
<dbReference type="Proteomes" id="UP001335648">
    <property type="component" value="Unassembled WGS sequence"/>
</dbReference>
<accession>A0AAN8H8S2</accession>
<gene>
    <name evidence="2" type="ORF">CesoFtcFv8_004536</name>
</gene>
<evidence type="ECO:0000313" key="3">
    <source>
        <dbReference type="Proteomes" id="UP001335648"/>
    </source>
</evidence>
<name>A0AAN8H8S2_9TELE</name>